<organism evidence="2 3">
    <name type="scientific">Phyllotreta striolata</name>
    <name type="common">Striped flea beetle</name>
    <name type="synonym">Crioceris striolata</name>
    <dbReference type="NCBI Taxonomy" id="444603"/>
    <lineage>
        <taxon>Eukaryota</taxon>
        <taxon>Metazoa</taxon>
        <taxon>Ecdysozoa</taxon>
        <taxon>Arthropoda</taxon>
        <taxon>Hexapoda</taxon>
        <taxon>Insecta</taxon>
        <taxon>Pterygota</taxon>
        <taxon>Neoptera</taxon>
        <taxon>Endopterygota</taxon>
        <taxon>Coleoptera</taxon>
        <taxon>Polyphaga</taxon>
        <taxon>Cucujiformia</taxon>
        <taxon>Chrysomeloidea</taxon>
        <taxon>Chrysomelidae</taxon>
        <taxon>Galerucinae</taxon>
        <taxon>Alticini</taxon>
        <taxon>Phyllotreta</taxon>
    </lineage>
</organism>
<feature type="domain" description="F-box" evidence="1">
    <location>
        <begin position="60"/>
        <end position="106"/>
    </location>
</feature>
<dbReference type="Proteomes" id="UP001153712">
    <property type="component" value="Chromosome 1"/>
</dbReference>
<dbReference type="PANTHER" id="PTHR20872">
    <property type="match status" value="1"/>
</dbReference>
<dbReference type="Gene3D" id="1.20.1280.50">
    <property type="match status" value="1"/>
</dbReference>
<dbReference type="OrthoDB" id="9974792at2759"/>
<dbReference type="SUPFAM" id="SSF81383">
    <property type="entry name" value="F-box domain"/>
    <property type="match status" value="1"/>
</dbReference>
<gene>
    <name evidence="2" type="ORF">PHYEVI_LOCUS1048</name>
</gene>
<sequence length="520" mass="61463">MNRGCWKTDVNDEARLSKSDRHHDFSKTLYTELYSSKDTGSKAVYIDFDVDENDETNTEYSKWSDLPDLLLEKIFAYLGIRERYYASLVCKNWYTAFHLPYVWNRFILEDNTLTRSRFNYYSGWQYVLDHVRCQSCLSVYGKHFKHLTIRPMLNFYNLYEFMNMVSWYIEQKETKENVELGIASNIRFFKFTFPCNMTTRDDSERIRLFGTGGKLLQSIKRLMGNLKKLENLQLIDLMLDPKEAQYLLDEVCESQYMTLKYLYLINTTKVQYELLHVGVFLNLRELHISPQNLGDDLVELIGNTKLKHLHIVQNRYTSNDFVICPVGRWVWKTCRKSNPGLNVHLQLESVKVKPLIWQPSAPVRTILYDSPHIGLRTDSIVTAIDFYKNDLRIYGHLNVPKFHMPKSFRDRMDESLVMLVRQCTYLSTLVITEKISTATVLLIAYYGKNLQRLLVRGNAVIIKNDWQKNPEWTEEFYSWLKSGSRSYETVETEVSQILGKKWRFLTDKAFKTLEVDLHDF</sequence>
<accession>A0A9N9XJC5</accession>
<dbReference type="PANTHER" id="PTHR20872:SF1">
    <property type="entry name" value="F-BOX DOMAIN-CONTAINING PROTEIN"/>
    <property type="match status" value="1"/>
</dbReference>
<reference evidence="2" key="1">
    <citation type="submission" date="2022-01" db="EMBL/GenBank/DDBJ databases">
        <authorList>
            <person name="King R."/>
        </authorList>
    </citation>
    <scope>NUCLEOTIDE SEQUENCE</scope>
</reference>
<dbReference type="InterPro" id="IPR032675">
    <property type="entry name" value="LRR_dom_sf"/>
</dbReference>
<dbReference type="SMART" id="SM00256">
    <property type="entry name" value="FBOX"/>
    <property type="match status" value="1"/>
</dbReference>
<dbReference type="Gene3D" id="3.80.10.10">
    <property type="entry name" value="Ribonuclease Inhibitor"/>
    <property type="match status" value="1"/>
</dbReference>
<dbReference type="InterPro" id="IPR036047">
    <property type="entry name" value="F-box-like_dom_sf"/>
</dbReference>
<dbReference type="InterPro" id="IPR001810">
    <property type="entry name" value="F-box_dom"/>
</dbReference>
<evidence type="ECO:0000313" key="2">
    <source>
        <dbReference type="EMBL" id="CAG9854586.1"/>
    </source>
</evidence>
<dbReference type="AlphaFoldDB" id="A0A9N9XJC5"/>
<protein>
    <recommendedName>
        <fullName evidence="1">F-box domain-containing protein</fullName>
    </recommendedName>
</protein>
<dbReference type="Pfam" id="PF00646">
    <property type="entry name" value="F-box"/>
    <property type="match status" value="1"/>
</dbReference>
<evidence type="ECO:0000259" key="1">
    <source>
        <dbReference type="PROSITE" id="PS50181"/>
    </source>
</evidence>
<dbReference type="EMBL" id="OU900094">
    <property type="protein sequence ID" value="CAG9854586.1"/>
    <property type="molecule type" value="Genomic_DNA"/>
</dbReference>
<dbReference type="SUPFAM" id="SSF52047">
    <property type="entry name" value="RNI-like"/>
    <property type="match status" value="1"/>
</dbReference>
<dbReference type="PROSITE" id="PS50181">
    <property type="entry name" value="FBOX"/>
    <property type="match status" value="1"/>
</dbReference>
<keyword evidence="3" id="KW-1185">Reference proteome</keyword>
<name>A0A9N9XJC5_PHYSR</name>
<proteinExistence type="predicted"/>
<evidence type="ECO:0000313" key="3">
    <source>
        <dbReference type="Proteomes" id="UP001153712"/>
    </source>
</evidence>